<dbReference type="EMBL" id="JAAIUW010000008">
    <property type="protein sequence ID" value="KAF7821488.1"/>
    <property type="molecule type" value="Genomic_DNA"/>
</dbReference>
<name>A0A834TFW0_9FABA</name>
<dbReference type="Proteomes" id="UP000634136">
    <property type="component" value="Unassembled WGS sequence"/>
</dbReference>
<evidence type="ECO:0000313" key="2">
    <source>
        <dbReference type="Proteomes" id="UP000634136"/>
    </source>
</evidence>
<comment type="caution">
    <text evidence="1">The sequence shown here is derived from an EMBL/GenBank/DDBJ whole genome shotgun (WGS) entry which is preliminary data.</text>
</comment>
<protein>
    <submittedName>
        <fullName evidence="1">Uncharacterized protein</fullName>
    </submittedName>
</protein>
<proteinExistence type="predicted"/>
<evidence type="ECO:0000313" key="1">
    <source>
        <dbReference type="EMBL" id="KAF7821488.1"/>
    </source>
</evidence>
<reference evidence="1" key="1">
    <citation type="submission" date="2020-09" db="EMBL/GenBank/DDBJ databases">
        <title>Genome-Enabled Discovery of Anthraquinone Biosynthesis in Senna tora.</title>
        <authorList>
            <person name="Kang S.-H."/>
            <person name="Pandey R.P."/>
            <person name="Lee C.-M."/>
            <person name="Sim J.-S."/>
            <person name="Jeong J.-T."/>
            <person name="Choi B.-S."/>
            <person name="Jung M."/>
            <person name="Ginzburg D."/>
            <person name="Zhao K."/>
            <person name="Won S.Y."/>
            <person name="Oh T.-J."/>
            <person name="Yu Y."/>
            <person name="Kim N.-H."/>
            <person name="Lee O.R."/>
            <person name="Lee T.-H."/>
            <person name="Bashyal P."/>
            <person name="Kim T.-S."/>
            <person name="Lee W.-H."/>
            <person name="Kawkins C."/>
            <person name="Kim C.-K."/>
            <person name="Kim J.S."/>
            <person name="Ahn B.O."/>
            <person name="Rhee S.Y."/>
            <person name="Sohng J.K."/>
        </authorList>
    </citation>
    <scope>NUCLEOTIDE SEQUENCE</scope>
    <source>
        <tissue evidence="1">Leaf</tissue>
    </source>
</reference>
<sequence length="303" mass="35164">MGDRFFRVADRRRSTSSSIEDLAARKSDCVETSCEVSMCHRLNFDPAYALEILHRKKVDPRLINFCWTAIHVVDRRATDSYRLETSWEASLCYRDHFISDYAREILHRKKVDPWVIDFRASPTYGDPRRRPSKICPRASQIALKLLGRFPCVIGCILTPHMHMTFCIHKKLTPSLIFDGRRSTWSTTGQPTRIALNLLVRLPCVIGIFLSEHMHVSVADRRRSTSSSVDDLAVRMLDCVETSWESVVDQRRSTSSSVDDLALRMSDCLETSWEVSLYHRLHFDAAYAREILHRKKLYPRLIDF</sequence>
<organism evidence="1 2">
    <name type="scientific">Senna tora</name>
    <dbReference type="NCBI Taxonomy" id="362788"/>
    <lineage>
        <taxon>Eukaryota</taxon>
        <taxon>Viridiplantae</taxon>
        <taxon>Streptophyta</taxon>
        <taxon>Embryophyta</taxon>
        <taxon>Tracheophyta</taxon>
        <taxon>Spermatophyta</taxon>
        <taxon>Magnoliopsida</taxon>
        <taxon>eudicotyledons</taxon>
        <taxon>Gunneridae</taxon>
        <taxon>Pentapetalae</taxon>
        <taxon>rosids</taxon>
        <taxon>fabids</taxon>
        <taxon>Fabales</taxon>
        <taxon>Fabaceae</taxon>
        <taxon>Caesalpinioideae</taxon>
        <taxon>Cassia clade</taxon>
        <taxon>Senna</taxon>
    </lineage>
</organism>
<gene>
    <name evidence="1" type="ORF">G2W53_026943</name>
</gene>
<keyword evidence="2" id="KW-1185">Reference proteome</keyword>
<dbReference type="AlphaFoldDB" id="A0A834TFW0"/>
<accession>A0A834TFW0</accession>